<sequence>MGGAPTDPGLTRVRGVPTLLIVHHTPSPTCQALLEAVVSGATAPEIEGVDVVRRPALSATASDVLAADAYLLGTPANIGYMSGALKHFFDQIYYPCLDATQGRPFSYYVHGGSDVTGAVRAVDGITTGLGWRRAAQPVTVTGTPDKSDVEACWELGATLAAGLMG</sequence>
<proteinExistence type="predicted"/>
<gene>
    <name evidence="2" type="ORF">M2283_001277</name>
</gene>
<evidence type="ECO:0000259" key="1">
    <source>
        <dbReference type="Pfam" id="PF03358"/>
    </source>
</evidence>
<dbReference type="InterPro" id="IPR005025">
    <property type="entry name" value="FMN_Rdtase-like_dom"/>
</dbReference>
<dbReference type="EMBL" id="JARXVH010000002">
    <property type="protein sequence ID" value="MDH6213994.1"/>
    <property type="molecule type" value="Genomic_DNA"/>
</dbReference>
<name>A0ABT6LDY8_9ACTN</name>
<reference evidence="2 3" key="1">
    <citation type="submission" date="2023-04" db="EMBL/GenBank/DDBJ databases">
        <title>Forest soil microbial communities from Buena Vista Peninsula, Colon Province, Panama.</title>
        <authorList>
            <person name="Bouskill N."/>
        </authorList>
    </citation>
    <scope>NUCLEOTIDE SEQUENCE [LARGE SCALE GENOMIC DNA]</scope>
    <source>
        <strain evidence="2 3">GGS1</strain>
    </source>
</reference>
<dbReference type="SUPFAM" id="SSF52218">
    <property type="entry name" value="Flavoproteins"/>
    <property type="match status" value="1"/>
</dbReference>
<dbReference type="InterPro" id="IPR029039">
    <property type="entry name" value="Flavoprotein-like_sf"/>
</dbReference>
<keyword evidence="3" id="KW-1185">Reference proteome</keyword>
<feature type="domain" description="NADPH-dependent FMN reductase-like" evidence="1">
    <location>
        <begin position="54"/>
        <end position="115"/>
    </location>
</feature>
<dbReference type="Pfam" id="PF03358">
    <property type="entry name" value="FMN_red"/>
    <property type="match status" value="1"/>
</dbReference>
<dbReference type="Proteomes" id="UP001160499">
    <property type="component" value="Unassembled WGS sequence"/>
</dbReference>
<evidence type="ECO:0000313" key="3">
    <source>
        <dbReference type="Proteomes" id="UP001160499"/>
    </source>
</evidence>
<evidence type="ECO:0000313" key="2">
    <source>
        <dbReference type="EMBL" id="MDH6213994.1"/>
    </source>
</evidence>
<dbReference type="Gene3D" id="3.40.50.360">
    <property type="match status" value="1"/>
</dbReference>
<organism evidence="2 3">
    <name type="scientific">Streptomyces pseudovenezuelae</name>
    <dbReference type="NCBI Taxonomy" id="67350"/>
    <lineage>
        <taxon>Bacteria</taxon>
        <taxon>Bacillati</taxon>
        <taxon>Actinomycetota</taxon>
        <taxon>Actinomycetes</taxon>
        <taxon>Kitasatosporales</taxon>
        <taxon>Streptomycetaceae</taxon>
        <taxon>Streptomyces</taxon>
        <taxon>Streptomyces aurantiacus group</taxon>
    </lineage>
</organism>
<comment type="caution">
    <text evidence="2">The sequence shown here is derived from an EMBL/GenBank/DDBJ whole genome shotgun (WGS) entry which is preliminary data.</text>
</comment>
<accession>A0ABT6LDY8</accession>
<protein>
    <submittedName>
        <fullName evidence="2">Multimeric flavodoxin WrbA</fullName>
    </submittedName>
</protein>